<evidence type="ECO:0000256" key="3">
    <source>
        <dbReference type="ARBA" id="ARBA00012030"/>
    </source>
</evidence>
<keyword evidence="9" id="KW-0408">Iron</keyword>
<dbReference type="SUPFAM" id="SSF52141">
    <property type="entry name" value="Uracil-DNA glycosylase-like"/>
    <property type="match status" value="1"/>
</dbReference>
<dbReference type="Proteomes" id="UP001549164">
    <property type="component" value="Unassembled WGS sequence"/>
</dbReference>
<dbReference type="SMART" id="SM00987">
    <property type="entry name" value="UreE_C"/>
    <property type="match status" value="1"/>
</dbReference>
<keyword evidence="11" id="KW-0234">DNA repair</keyword>
<keyword evidence="15" id="KW-1185">Reference proteome</keyword>
<evidence type="ECO:0000256" key="9">
    <source>
        <dbReference type="ARBA" id="ARBA00023004"/>
    </source>
</evidence>
<evidence type="ECO:0000256" key="5">
    <source>
        <dbReference type="ARBA" id="ARBA00022485"/>
    </source>
</evidence>
<name>A0ABV2I8M6_9HYPH</name>
<feature type="domain" description="Uracil-DNA glycosylase-like" evidence="13">
    <location>
        <begin position="126"/>
        <end position="276"/>
    </location>
</feature>
<keyword evidence="5" id="KW-0004">4Fe-4S</keyword>
<feature type="region of interest" description="Disordered" evidence="12">
    <location>
        <begin position="41"/>
        <end position="85"/>
    </location>
</feature>
<dbReference type="InterPro" id="IPR051536">
    <property type="entry name" value="UDG_Type-4/5"/>
</dbReference>
<dbReference type="PANTHER" id="PTHR33693">
    <property type="entry name" value="TYPE-5 URACIL-DNA GLYCOSYLASE"/>
    <property type="match status" value="1"/>
</dbReference>
<dbReference type="Pfam" id="PF03167">
    <property type="entry name" value="UDG"/>
    <property type="match status" value="1"/>
</dbReference>
<protein>
    <recommendedName>
        <fullName evidence="4">Type-4 uracil-DNA glycosylase</fullName>
        <ecNumber evidence="3">3.2.2.27</ecNumber>
    </recommendedName>
</protein>
<keyword evidence="8" id="KW-0378">Hydrolase</keyword>
<feature type="compositionally biased region" description="Low complexity" evidence="12">
    <location>
        <begin position="61"/>
        <end position="70"/>
    </location>
</feature>
<dbReference type="Gene3D" id="3.40.470.10">
    <property type="entry name" value="Uracil-DNA glycosylase-like domain"/>
    <property type="match status" value="1"/>
</dbReference>
<dbReference type="RefSeq" id="WP_354433482.1">
    <property type="nucleotide sequence ID" value="NZ_JBEPLY010000003.1"/>
</dbReference>
<evidence type="ECO:0000256" key="2">
    <source>
        <dbReference type="ARBA" id="ARBA00006521"/>
    </source>
</evidence>
<dbReference type="EC" id="3.2.2.27" evidence="3"/>
<comment type="catalytic activity">
    <reaction evidence="1">
        <text>Hydrolyzes single-stranded DNA or mismatched double-stranded DNA and polynucleotides, releasing free uracil.</text>
        <dbReference type="EC" id="3.2.2.27"/>
    </reaction>
</comment>
<evidence type="ECO:0000256" key="1">
    <source>
        <dbReference type="ARBA" id="ARBA00001400"/>
    </source>
</evidence>
<keyword evidence="14" id="KW-0548">Nucleotidyltransferase</keyword>
<dbReference type="PANTHER" id="PTHR33693:SF1">
    <property type="entry name" value="TYPE-4 URACIL-DNA GLYCOSYLASE"/>
    <property type="match status" value="1"/>
</dbReference>
<dbReference type="InterPro" id="IPR005122">
    <property type="entry name" value="Uracil-DNA_glycosylase-like"/>
</dbReference>
<comment type="similarity">
    <text evidence="2">Belongs to the uracil-DNA glycosylase (UDG) superfamily. Type 4 (UDGa) family.</text>
</comment>
<reference evidence="14 15" key="1">
    <citation type="submission" date="2024-06" db="EMBL/GenBank/DDBJ databases">
        <title>Genomic Encyclopedia of Type Strains, Phase IV (KMG-IV): sequencing the most valuable type-strain genomes for metagenomic binning, comparative biology and taxonomic classification.</title>
        <authorList>
            <person name="Goeker M."/>
        </authorList>
    </citation>
    <scope>NUCLEOTIDE SEQUENCE [LARGE SCALE GENOMIC DNA]</scope>
    <source>
        <strain evidence="14 15">DSM 28102</strain>
    </source>
</reference>
<evidence type="ECO:0000256" key="6">
    <source>
        <dbReference type="ARBA" id="ARBA00022723"/>
    </source>
</evidence>
<evidence type="ECO:0000256" key="11">
    <source>
        <dbReference type="ARBA" id="ARBA00023204"/>
    </source>
</evidence>
<evidence type="ECO:0000256" key="12">
    <source>
        <dbReference type="SAM" id="MobiDB-lite"/>
    </source>
</evidence>
<organism evidence="14 15">
    <name type="scientific">Martelella mangrovi</name>
    <dbReference type="NCBI Taxonomy" id="1397477"/>
    <lineage>
        <taxon>Bacteria</taxon>
        <taxon>Pseudomonadati</taxon>
        <taxon>Pseudomonadota</taxon>
        <taxon>Alphaproteobacteria</taxon>
        <taxon>Hyphomicrobiales</taxon>
        <taxon>Aurantimonadaceae</taxon>
        <taxon>Martelella</taxon>
    </lineage>
</organism>
<sequence length="283" mass="30236">MMSARELTAHEAAALLHFYADAGVDVLVEDAPVDLTVRTETRAAASQSPQPRPAEPRQKTPAAASAAPQAAPAPRPPVGTTTIPDDKAVSDAQFAAESARSLGELKTVLEGFSGCNLKHNARSTITLEAMPDTGILAVCGFPTGDDDRNGAPLAGRAGGLFERMLAAIGLTRETVAVTTALPWRTPGDRSPTHSEMDICRPFLERQIALAEPRILLVLGNFACRMMIDSNKTVFDLRGKWHTREINGHAVEVLVTFSPTELLAAPANKKPAWQDLLSFKARLG</sequence>
<dbReference type="CDD" id="cd10030">
    <property type="entry name" value="UDG-F4_TTUDGA_SPO1dp_like"/>
    <property type="match status" value="1"/>
</dbReference>
<evidence type="ECO:0000259" key="13">
    <source>
        <dbReference type="SMART" id="SM00986"/>
    </source>
</evidence>
<keyword evidence="14" id="KW-0808">Transferase</keyword>
<evidence type="ECO:0000313" key="15">
    <source>
        <dbReference type="Proteomes" id="UP001549164"/>
    </source>
</evidence>
<proteinExistence type="inferred from homology"/>
<evidence type="ECO:0000313" key="14">
    <source>
        <dbReference type="EMBL" id="MET3599269.1"/>
    </source>
</evidence>
<accession>A0ABV2I8M6</accession>
<evidence type="ECO:0000256" key="4">
    <source>
        <dbReference type="ARBA" id="ARBA00019403"/>
    </source>
</evidence>
<dbReference type="InterPro" id="IPR036895">
    <property type="entry name" value="Uracil-DNA_glycosylase-like_sf"/>
</dbReference>
<keyword evidence="10" id="KW-0411">Iron-sulfur</keyword>
<evidence type="ECO:0000256" key="8">
    <source>
        <dbReference type="ARBA" id="ARBA00022801"/>
    </source>
</evidence>
<dbReference type="InterPro" id="IPR005273">
    <property type="entry name" value="Ura-DNA_glyco_family4"/>
</dbReference>
<dbReference type="EMBL" id="JBEPLY010000003">
    <property type="protein sequence ID" value="MET3599269.1"/>
    <property type="molecule type" value="Genomic_DNA"/>
</dbReference>
<keyword evidence="6" id="KW-0479">Metal-binding</keyword>
<dbReference type="SMART" id="SM00986">
    <property type="entry name" value="UDG"/>
    <property type="match status" value="1"/>
</dbReference>
<evidence type="ECO:0000256" key="7">
    <source>
        <dbReference type="ARBA" id="ARBA00022763"/>
    </source>
</evidence>
<comment type="caution">
    <text evidence="14">The sequence shown here is derived from an EMBL/GenBank/DDBJ whole genome shotgun (WGS) entry which is preliminary data.</text>
</comment>
<dbReference type="NCBIfam" id="TIGR00758">
    <property type="entry name" value="UDG_fam4"/>
    <property type="match status" value="1"/>
</dbReference>
<gene>
    <name evidence="14" type="ORF">ABID12_001200</name>
</gene>
<dbReference type="GO" id="GO:0003887">
    <property type="term" value="F:DNA-directed DNA polymerase activity"/>
    <property type="evidence" value="ECO:0007669"/>
    <property type="project" value="UniProtKB-EC"/>
</dbReference>
<keyword evidence="7" id="KW-0227">DNA damage</keyword>
<evidence type="ECO:0000256" key="10">
    <source>
        <dbReference type="ARBA" id="ARBA00023014"/>
    </source>
</evidence>